<reference evidence="1 2" key="1">
    <citation type="submission" date="2023-04" db="EMBL/GenBank/DDBJ databases">
        <title>Tenacibaculum tangerinum sp. nov., isolated from sea tidal flat of South Korea.</title>
        <authorList>
            <person name="Lee S.H."/>
            <person name="Kim J.-J."/>
        </authorList>
    </citation>
    <scope>NUCLEOTIDE SEQUENCE [LARGE SCALE GENOMIC DNA]</scope>
    <source>
        <strain evidence="1 2">GRR-S3-23</strain>
    </source>
</reference>
<evidence type="ECO:0000313" key="1">
    <source>
        <dbReference type="EMBL" id="WGH74244.1"/>
    </source>
</evidence>
<gene>
    <name evidence="1" type="ORF">P8625_08940</name>
</gene>
<protein>
    <submittedName>
        <fullName evidence="1">Uncharacterized protein</fullName>
    </submittedName>
</protein>
<accession>A0ABY8KYC9</accession>
<dbReference type="Proteomes" id="UP001232001">
    <property type="component" value="Chromosome"/>
</dbReference>
<sequence length="166" mass="17869">METPKVIQQIANAPLPMMLEKLGMSIANAQSALDANSIRLANEMASIKVNVGDEEYNLLSLGFTPTFYAFTEASLEMKMEFSMAESENYGGAVAFNYGKSKNDNSGGEEQSGNTSTQMFGVSVSAHYSRKFSASAEGSSSIAAKIVSLPPPDIYLEILKSTLNKEE</sequence>
<organism evidence="1 2">
    <name type="scientific">Tenacibaculum tangerinum</name>
    <dbReference type="NCBI Taxonomy" id="3038772"/>
    <lineage>
        <taxon>Bacteria</taxon>
        <taxon>Pseudomonadati</taxon>
        <taxon>Bacteroidota</taxon>
        <taxon>Flavobacteriia</taxon>
        <taxon>Flavobacteriales</taxon>
        <taxon>Flavobacteriaceae</taxon>
        <taxon>Tenacibaculum</taxon>
    </lineage>
</organism>
<name>A0ABY8KYC9_9FLAO</name>
<proteinExistence type="predicted"/>
<keyword evidence="2" id="KW-1185">Reference proteome</keyword>
<dbReference type="EMBL" id="CP122539">
    <property type="protein sequence ID" value="WGH74244.1"/>
    <property type="molecule type" value="Genomic_DNA"/>
</dbReference>
<dbReference type="RefSeq" id="WP_279650125.1">
    <property type="nucleotide sequence ID" value="NZ_CP122539.1"/>
</dbReference>
<evidence type="ECO:0000313" key="2">
    <source>
        <dbReference type="Proteomes" id="UP001232001"/>
    </source>
</evidence>